<keyword evidence="2" id="KW-1185">Reference proteome</keyword>
<name>A0A5C5ZYU2_9BACT</name>
<dbReference type="AlphaFoldDB" id="A0A5C5ZYU2"/>
<dbReference type="Proteomes" id="UP000320176">
    <property type="component" value="Unassembled WGS sequence"/>
</dbReference>
<protein>
    <recommendedName>
        <fullName evidence="3">HEAT repeat protein</fullName>
    </recommendedName>
</protein>
<sequence length="649" mass="72223">MSITLLHQVFDETRRLAIAGSGLAEDDFRLKKLIEPLRKSGQKAPVFAKVADAAQRLIDAKPNDSATALLDLSSLVMAILYTQGELGGSGKLHKIQPVGISFTSTQTPARLLKPVIEALTTTGSGRMEIVREAHQRGVFEDPRLVNHAIAALDDVYAELADFIEQKVIVGYAAAIVPLIENNIKISGRGGDARRLRLLHRLAPEKARPIVLEAFEKGSKEMKIAGLACLGDSKEDLEPLIEQASAKSVDVRRVAVQRLVRLDVPESNTVLEACLDGNDGHNFAHLFRASKSKNLLDAILSRWDSALESLLGIDPKSRPKPAEKKMLEQHLLRLHSLSMAIPYRANHAVEKVTEQVLDLSDRLMHYKSGFADGGDLISWAAGWITACARKPLQKKLASMHATIPMVAYDECLHAAMETMTPKAFYEAFSPIYNEAVTREAKGNAKVTANRTKSQLRDCRESLTRCLEERSPLHVYRDRYSNDDDRADIRQEDEGVYARENSQTAVQLDPRWVKDAIARNDYPLLLMIATPKNTDAMKYLIDKADAGINDPKQDDYHLMLLLKKLAMCKVKQAPDLILRFLGSVSDSRKKGNKPKYGYRSLYWLGESFPYLSAPQCKQIQNALEGMHDSVVDEVLVAIARSSDKRNKLSKT</sequence>
<dbReference type="InterPro" id="IPR016024">
    <property type="entry name" value="ARM-type_fold"/>
</dbReference>
<accession>A0A5C5ZYU2</accession>
<proteinExistence type="predicted"/>
<reference evidence="1 2" key="1">
    <citation type="submission" date="2019-02" db="EMBL/GenBank/DDBJ databases">
        <title>Deep-cultivation of Planctomycetes and their phenomic and genomic characterization uncovers novel biology.</title>
        <authorList>
            <person name="Wiegand S."/>
            <person name="Jogler M."/>
            <person name="Boedeker C."/>
            <person name="Pinto D."/>
            <person name="Vollmers J."/>
            <person name="Rivas-Marin E."/>
            <person name="Kohn T."/>
            <person name="Peeters S.H."/>
            <person name="Heuer A."/>
            <person name="Rast P."/>
            <person name="Oberbeckmann S."/>
            <person name="Bunk B."/>
            <person name="Jeske O."/>
            <person name="Meyerdierks A."/>
            <person name="Storesund J.E."/>
            <person name="Kallscheuer N."/>
            <person name="Luecker S."/>
            <person name="Lage O.M."/>
            <person name="Pohl T."/>
            <person name="Merkel B.J."/>
            <person name="Hornburger P."/>
            <person name="Mueller R.-W."/>
            <person name="Bruemmer F."/>
            <person name="Labrenz M."/>
            <person name="Spormann A.M."/>
            <person name="Op Den Camp H."/>
            <person name="Overmann J."/>
            <person name="Amann R."/>
            <person name="Jetten M.S.M."/>
            <person name="Mascher T."/>
            <person name="Medema M.H."/>
            <person name="Devos D.P."/>
            <person name="Kaster A.-K."/>
            <person name="Ovreas L."/>
            <person name="Rohde M."/>
            <person name="Galperin M.Y."/>
            <person name="Jogler C."/>
        </authorList>
    </citation>
    <scope>NUCLEOTIDE SEQUENCE [LARGE SCALE GENOMIC DNA]</scope>
    <source>
        <strain evidence="1 2">Pla52n</strain>
    </source>
</reference>
<evidence type="ECO:0008006" key="3">
    <source>
        <dbReference type="Google" id="ProtNLM"/>
    </source>
</evidence>
<dbReference type="SUPFAM" id="SSF48371">
    <property type="entry name" value="ARM repeat"/>
    <property type="match status" value="1"/>
</dbReference>
<dbReference type="OrthoDB" id="83685at2"/>
<gene>
    <name evidence="1" type="ORF">Pla52n_62200</name>
</gene>
<evidence type="ECO:0000313" key="2">
    <source>
        <dbReference type="Proteomes" id="UP000320176"/>
    </source>
</evidence>
<dbReference type="EMBL" id="SJPN01000011">
    <property type="protein sequence ID" value="TWT92346.1"/>
    <property type="molecule type" value="Genomic_DNA"/>
</dbReference>
<comment type="caution">
    <text evidence="1">The sequence shown here is derived from an EMBL/GenBank/DDBJ whole genome shotgun (WGS) entry which is preliminary data.</text>
</comment>
<organism evidence="1 2">
    <name type="scientific">Stieleria varia</name>
    <dbReference type="NCBI Taxonomy" id="2528005"/>
    <lineage>
        <taxon>Bacteria</taxon>
        <taxon>Pseudomonadati</taxon>
        <taxon>Planctomycetota</taxon>
        <taxon>Planctomycetia</taxon>
        <taxon>Pirellulales</taxon>
        <taxon>Pirellulaceae</taxon>
        <taxon>Stieleria</taxon>
    </lineage>
</organism>
<evidence type="ECO:0000313" key="1">
    <source>
        <dbReference type="EMBL" id="TWT92346.1"/>
    </source>
</evidence>
<dbReference type="RefSeq" id="WP_146523149.1">
    <property type="nucleotide sequence ID" value="NZ_CP151726.1"/>
</dbReference>